<name>A0A1G2DIH5_9BACT</name>
<protein>
    <recommendedName>
        <fullName evidence="4">Sugar ABC transporter substrate-binding protein</fullName>
    </recommendedName>
</protein>
<dbReference type="AlphaFoldDB" id="A0A1G2DIH5"/>
<proteinExistence type="predicted"/>
<dbReference type="InterPro" id="IPR006059">
    <property type="entry name" value="SBP"/>
</dbReference>
<sequence>MKFQTILLAIFGVVAVVAVVIFSVVPVKNSSKNQGTVGAVGGVTIWGTFPSTRELLKVFEIFNAGYKDSFAVNYEFHDPAVFDNDIVEALASGRGPDILLLPDDLVLRHSDKIELISYQSVPQVVFQSNFIQAAEIYMRDKGLIALPFAIDPMVMYWNRDLFNNASLTEPPRYWDELLTMTPKLTKRDPQTSDIVQSAVSFGEYENVLFAKDILAMLFLQVGNPLVAVQDGKPYSKIVTSNGKENVPAQNIVSAFRFYMDFSNPQKPNYTWGRARQNSRDEFINGNLAIYFDYASAYKPIQEKNPHLNFAVAQVPLPRGTNAEITFTKVYGLSVLKSSRNKQTAFVAVQHLLTDPLPERSFASAFDLPPVIRSYLAQPPTDSALAVFYDAAIRGRTWLDPKPEVSNKAFRRMVESVASGRNDVSIAIAILHGDMVAALAPYQ</sequence>
<keyword evidence="1" id="KW-1133">Transmembrane helix</keyword>
<accession>A0A1G2DIH5</accession>
<gene>
    <name evidence="2" type="ORF">A2942_01275</name>
</gene>
<feature type="transmembrane region" description="Helical" evidence="1">
    <location>
        <begin position="6"/>
        <end position="25"/>
    </location>
</feature>
<evidence type="ECO:0000313" key="2">
    <source>
        <dbReference type="EMBL" id="OGZ13457.1"/>
    </source>
</evidence>
<reference evidence="2 3" key="1">
    <citation type="journal article" date="2016" name="Nat. Commun.">
        <title>Thousands of microbial genomes shed light on interconnected biogeochemical processes in an aquifer system.</title>
        <authorList>
            <person name="Anantharaman K."/>
            <person name="Brown C.T."/>
            <person name="Hug L.A."/>
            <person name="Sharon I."/>
            <person name="Castelle C.J."/>
            <person name="Probst A.J."/>
            <person name="Thomas B.C."/>
            <person name="Singh A."/>
            <person name="Wilkins M.J."/>
            <person name="Karaoz U."/>
            <person name="Brodie E.L."/>
            <person name="Williams K.H."/>
            <person name="Hubbard S.S."/>
            <person name="Banfield J.F."/>
        </authorList>
    </citation>
    <scope>NUCLEOTIDE SEQUENCE [LARGE SCALE GENOMIC DNA]</scope>
</reference>
<dbReference type="Pfam" id="PF01547">
    <property type="entry name" value="SBP_bac_1"/>
    <property type="match status" value="1"/>
</dbReference>
<dbReference type="PANTHER" id="PTHR43649">
    <property type="entry name" value="ARABINOSE-BINDING PROTEIN-RELATED"/>
    <property type="match status" value="1"/>
</dbReference>
<dbReference type="Proteomes" id="UP000178534">
    <property type="component" value="Unassembled WGS sequence"/>
</dbReference>
<dbReference type="STRING" id="1798665.A2942_01275"/>
<dbReference type="PANTHER" id="PTHR43649:SF12">
    <property type="entry name" value="DIACETYLCHITOBIOSE BINDING PROTEIN DASA"/>
    <property type="match status" value="1"/>
</dbReference>
<keyword evidence="1" id="KW-0472">Membrane</keyword>
<dbReference type="InterPro" id="IPR050490">
    <property type="entry name" value="Bact_solute-bd_prot1"/>
</dbReference>
<evidence type="ECO:0000313" key="3">
    <source>
        <dbReference type="Proteomes" id="UP000178534"/>
    </source>
</evidence>
<dbReference type="SUPFAM" id="SSF53850">
    <property type="entry name" value="Periplasmic binding protein-like II"/>
    <property type="match status" value="1"/>
</dbReference>
<evidence type="ECO:0000256" key="1">
    <source>
        <dbReference type="SAM" id="Phobius"/>
    </source>
</evidence>
<comment type="caution">
    <text evidence="2">The sequence shown here is derived from an EMBL/GenBank/DDBJ whole genome shotgun (WGS) entry which is preliminary data.</text>
</comment>
<dbReference type="Gene3D" id="3.40.190.10">
    <property type="entry name" value="Periplasmic binding protein-like II"/>
    <property type="match status" value="1"/>
</dbReference>
<dbReference type="EMBL" id="MHLP01000007">
    <property type="protein sequence ID" value="OGZ13457.1"/>
    <property type="molecule type" value="Genomic_DNA"/>
</dbReference>
<organism evidence="2 3">
    <name type="scientific">Candidatus Lloydbacteria bacterium RIFCSPLOWO2_01_FULL_50_20</name>
    <dbReference type="NCBI Taxonomy" id="1798665"/>
    <lineage>
        <taxon>Bacteria</taxon>
        <taxon>Candidatus Lloydiibacteriota</taxon>
    </lineage>
</organism>
<keyword evidence="1" id="KW-0812">Transmembrane</keyword>
<evidence type="ECO:0008006" key="4">
    <source>
        <dbReference type="Google" id="ProtNLM"/>
    </source>
</evidence>